<dbReference type="InterPro" id="IPR018950">
    <property type="entry name" value="DiS-bond_isomerase_DsbC/G_N"/>
</dbReference>
<proteinExistence type="predicted"/>
<keyword evidence="1" id="KW-0732">Signal</keyword>
<dbReference type="Pfam" id="PF10411">
    <property type="entry name" value="DsbC_N"/>
    <property type="match status" value="1"/>
</dbReference>
<sequence>MRFLFCAILLLLAAGPALAMNGDGCGAGKCNDCHSMSLTEAKDLLQAGVDQVNSVDFSELPGLFVVEVEKQGQKFPIYVDFSKQYVISGNIIRLKDKQNITQQRKAELNRVDLSRIPLDDALLLGSAKASKKVVVFTDPECPYCKKLHPELQEVVKRDPDIAFLIKLFPLKMHPNAYQVSQSIVCAKSMAMLESSFAGKTIPPPACKTGVVDQTLALVEDLGIRSTPTLVLPDGLVLPGYKQADQLLQILGSKVAAEAPAK</sequence>
<dbReference type="SUPFAM" id="SSF52833">
    <property type="entry name" value="Thioredoxin-like"/>
    <property type="match status" value="1"/>
</dbReference>
<protein>
    <submittedName>
        <fullName evidence="3">Thiol:disulfide interchange protein DsbC</fullName>
    </submittedName>
</protein>
<feature type="chain" id="PRO_5047004717" evidence="1">
    <location>
        <begin position="20"/>
        <end position="261"/>
    </location>
</feature>
<evidence type="ECO:0000313" key="3">
    <source>
        <dbReference type="EMBL" id="BCR04489.1"/>
    </source>
</evidence>
<dbReference type="InterPro" id="IPR036249">
    <property type="entry name" value="Thioredoxin-like_sf"/>
</dbReference>
<evidence type="ECO:0000256" key="1">
    <source>
        <dbReference type="SAM" id="SignalP"/>
    </source>
</evidence>
<dbReference type="Pfam" id="PF13098">
    <property type="entry name" value="Thioredoxin_2"/>
    <property type="match status" value="1"/>
</dbReference>
<organism evidence="3 4">
    <name type="scientific">Desulfuromonas versatilis</name>
    <dbReference type="NCBI Taxonomy" id="2802975"/>
    <lineage>
        <taxon>Bacteria</taxon>
        <taxon>Pseudomonadati</taxon>
        <taxon>Thermodesulfobacteriota</taxon>
        <taxon>Desulfuromonadia</taxon>
        <taxon>Desulfuromonadales</taxon>
        <taxon>Desulfuromonadaceae</taxon>
        <taxon>Desulfuromonas</taxon>
    </lineage>
</organism>
<feature type="signal peptide" evidence="1">
    <location>
        <begin position="1"/>
        <end position="19"/>
    </location>
</feature>
<dbReference type="InterPro" id="IPR051470">
    <property type="entry name" value="Thiol:disulfide_interchange"/>
</dbReference>
<evidence type="ECO:0000313" key="4">
    <source>
        <dbReference type="Proteomes" id="UP001319827"/>
    </source>
</evidence>
<keyword evidence="4" id="KW-1185">Reference proteome</keyword>
<dbReference type="InterPro" id="IPR033954">
    <property type="entry name" value="DiS-bond_Isoase_DsbC/G"/>
</dbReference>
<dbReference type="Gene3D" id="3.40.30.10">
    <property type="entry name" value="Glutaredoxin"/>
    <property type="match status" value="1"/>
</dbReference>
<reference evidence="3 4" key="1">
    <citation type="journal article" date="2016" name="C (Basel)">
        <title>Selective Growth of and Electricity Production by Marine Exoelectrogenic Bacteria in Self-Aggregated Hydrogel of Microbially Reduced Graphene Oxide.</title>
        <authorList>
            <person name="Yoshida N."/>
            <person name="Goto Y."/>
            <person name="Miyata Y."/>
        </authorList>
    </citation>
    <scope>NUCLEOTIDE SEQUENCE [LARGE SCALE GENOMIC DNA]</scope>
    <source>
        <strain evidence="3 4">NIT-T3</strain>
    </source>
</reference>
<dbReference type="CDD" id="cd03020">
    <property type="entry name" value="DsbA_DsbC_DsbG"/>
    <property type="match status" value="1"/>
</dbReference>
<dbReference type="PROSITE" id="PS51352">
    <property type="entry name" value="THIOREDOXIN_2"/>
    <property type="match status" value="1"/>
</dbReference>
<dbReference type="InterPro" id="IPR013766">
    <property type="entry name" value="Thioredoxin_domain"/>
</dbReference>
<dbReference type="RefSeq" id="WP_221251953.1">
    <property type="nucleotide sequence ID" value="NZ_AP024355.1"/>
</dbReference>
<dbReference type="EMBL" id="AP024355">
    <property type="protein sequence ID" value="BCR04489.1"/>
    <property type="molecule type" value="Genomic_DNA"/>
</dbReference>
<feature type="domain" description="Thioredoxin" evidence="2">
    <location>
        <begin position="69"/>
        <end position="255"/>
    </location>
</feature>
<reference evidence="3 4" key="2">
    <citation type="journal article" date="2021" name="Int. J. Syst. Evol. Microbiol.">
        <title>Isolation and Polyphasic Characterization of Desulfuromonas versatilis sp. Nov., an Electrogenic Bacteria Capable of Versatile Metabolism Isolated from a Graphene Oxide-Reducing Enrichment Culture.</title>
        <authorList>
            <person name="Xie L."/>
            <person name="Yoshida N."/>
            <person name="Ishii S."/>
            <person name="Meng L."/>
        </authorList>
    </citation>
    <scope>NUCLEOTIDE SEQUENCE [LARGE SCALE GENOMIC DNA]</scope>
    <source>
        <strain evidence="3 4">NIT-T3</strain>
    </source>
</reference>
<dbReference type="PANTHER" id="PTHR35272">
    <property type="entry name" value="THIOL:DISULFIDE INTERCHANGE PROTEIN DSBC-RELATED"/>
    <property type="match status" value="1"/>
</dbReference>
<gene>
    <name evidence="3" type="ORF">DESUT3_15580</name>
</gene>
<accession>A0ABM8HUV0</accession>
<dbReference type="Proteomes" id="UP001319827">
    <property type="component" value="Chromosome"/>
</dbReference>
<dbReference type="PANTHER" id="PTHR35272:SF3">
    <property type="entry name" value="THIOL:DISULFIDE INTERCHANGE PROTEIN DSBC"/>
    <property type="match status" value="1"/>
</dbReference>
<evidence type="ECO:0000259" key="2">
    <source>
        <dbReference type="PROSITE" id="PS51352"/>
    </source>
</evidence>
<dbReference type="InterPro" id="IPR012336">
    <property type="entry name" value="Thioredoxin-like_fold"/>
</dbReference>
<name>A0ABM8HUV0_9BACT</name>